<comment type="subcellular location">
    <subcellularLocation>
        <location evidence="13">Secreted</location>
    </subcellularLocation>
</comment>
<dbReference type="AlphaFoldDB" id="A0ABD3I150"/>
<feature type="chain" id="PRO_5044529638" description="Peroxidase" evidence="13">
    <location>
        <begin position="17"/>
        <end position="319"/>
    </location>
</feature>
<keyword evidence="13" id="KW-0732">Signal</keyword>
<dbReference type="PRINTS" id="PR00461">
    <property type="entry name" value="PLPEROXIDASE"/>
</dbReference>
<accession>A0ABD3I150</accession>
<dbReference type="InterPro" id="IPR019794">
    <property type="entry name" value="Peroxidases_AS"/>
</dbReference>
<feature type="signal peptide" evidence="13">
    <location>
        <begin position="1"/>
        <end position="16"/>
    </location>
</feature>
<evidence type="ECO:0000256" key="13">
    <source>
        <dbReference type="RuleBase" id="RU362060"/>
    </source>
</evidence>
<feature type="disulfide bond" evidence="12">
    <location>
        <begin position="188"/>
        <end position="220"/>
    </location>
</feature>
<evidence type="ECO:0000256" key="10">
    <source>
        <dbReference type="PIRSR" id="PIRSR600823-3"/>
    </source>
</evidence>
<dbReference type="PRINTS" id="PR00458">
    <property type="entry name" value="PEROXIDASE"/>
</dbReference>
<comment type="similarity">
    <text evidence="13">Belongs to the peroxidase family. Classical plant (class III) peroxidase subfamily.</text>
</comment>
<feature type="site" description="Transition state stabilizer" evidence="11">
    <location>
        <position position="68"/>
    </location>
</feature>
<dbReference type="Gene3D" id="1.10.420.10">
    <property type="entry name" value="Peroxidase, domain 2"/>
    <property type="match status" value="1"/>
</dbReference>
<comment type="caution">
    <text evidence="15">The sequence shown here is derived from an EMBL/GenBank/DDBJ whole genome shotgun (WGS) entry which is preliminary data.</text>
</comment>
<keyword evidence="16" id="KW-1185">Reference proteome</keyword>
<feature type="domain" description="Plant heme peroxidase family profile" evidence="14">
    <location>
        <begin position="31"/>
        <end position="315"/>
    </location>
</feature>
<feature type="binding site" evidence="10">
    <location>
        <position position="182"/>
    </location>
    <ligand>
        <name>Ca(2+)</name>
        <dbReference type="ChEBI" id="CHEBI:29108"/>
        <label>2</label>
    </ligand>
</feature>
<evidence type="ECO:0000256" key="5">
    <source>
        <dbReference type="ARBA" id="ARBA00022723"/>
    </source>
</evidence>
<keyword evidence="7 10" id="KW-0408">Iron</keyword>
<dbReference type="Gene3D" id="1.10.520.10">
    <property type="match status" value="2"/>
</dbReference>
<comment type="cofactor">
    <cofactor evidence="10 13">
        <name>Ca(2+)</name>
        <dbReference type="ChEBI" id="CHEBI:29108"/>
    </cofactor>
    <text evidence="10 13">Binds 2 calcium ions per subunit.</text>
</comment>
<feature type="binding site" evidence="10">
    <location>
        <position position="76"/>
    </location>
    <ligand>
        <name>Ca(2+)</name>
        <dbReference type="ChEBI" id="CHEBI:29108"/>
        <label>1</label>
    </ligand>
</feature>
<feature type="binding site" evidence="10">
    <location>
        <position position="94"/>
    </location>
    <ligand>
        <name>Ca(2+)</name>
        <dbReference type="ChEBI" id="CHEBI:29108"/>
        <label>1</label>
    </ligand>
</feature>
<proteinExistence type="inferred from homology"/>
<keyword evidence="10 13" id="KW-0106">Calcium</keyword>
<gene>
    <name evidence="15" type="ORF">R1sor_009390</name>
</gene>
<dbReference type="Proteomes" id="UP001633002">
    <property type="component" value="Unassembled WGS sequence"/>
</dbReference>
<dbReference type="InterPro" id="IPR010255">
    <property type="entry name" value="Haem_peroxidase_sf"/>
</dbReference>
<evidence type="ECO:0000256" key="2">
    <source>
        <dbReference type="ARBA" id="ARBA00006873"/>
    </source>
</evidence>
<keyword evidence="5 10" id="KW-0479">Metal-binding</keyword>
<evidence type="ECO:0000256" key="11">
    <source>
        <dbReference type="PIRSR" id="PIRSR600823-4"/>
    </source>
</evidence>
<evidence type="ECO:0000259" key="14">
    <source>
        <dbReference type="PROSITE" id="PS50873"/>
    </source>
</evidence>
<evidence type="ECO:0000256" key="9">
    <source>
        <dbReference type="PIRSR" id="PIRSR600823-1"/>
    </source>
</evidence>
<dbReference type="PROSITE" id="PS00436">
    <property type="entry name" value="PEROXIDASE_2"/>
    <property type="match status" value="1"/>
</dbReference>
<dbReference type="GO" id="GO:0042744">
    <property type="term" value="P:hydrogen peroxide catabolic process"/>
    <property type="evidence" value="ECO:0007669"/>
    <property type="project" value="UniProtKB-KW"/>
</dbReference>
<evidence type="ECO:0000256" key="1">
    <source>
        <dbReference type="ARBA" id="ARBA00000189"/>
    </source>
</evidence>
<keyword evidence="13" id="KW-0376">Hydrogen peroxide</keyword>
<dbReference type="PROSITE" id="PS50873">
    <property type="entry name" value="PEROXIDASE_4"/>
    <property type="match status" value="1"/>
</dbReference>
<organism evidence="15 16">
    <name type="scientific">Riccia sorocarpa</name>
    <dbReference type="NCBI Taxonomy" id="122646"/>
    <lineage>
        <taxon>Eukaryota</taxon>
        <taxon>Viridiplantae</taxon>
        <taxon>Streptophyta</taxon>
        <taxon>Embryophyta</taxon>
        <taxon>Marchantiophyta</taxon>
        <taxon>Marchantiopsida</taxon>
        <taxon>Marchantiidae</taxon>
        <taxon>Marchantiales</taxon>
        <taxon>Ricciaceae</taxon>
        <taxon>Riccia</taxon>
    </lineage>
</organism>
<comment type="catalytic activity">
    <reaction evidence="1 13">
        <text>2 a phenolic donor + H2O2 = 2 a phenolic radical donor + 2 H2O</text>
        <dbReference type="Rhea" id="RHEA:56136"/>
        <dbReference type="ChEBI" id="CHEBI:15377"/>
        <dbReference type="ChEBI" id="CHEBI:16240"/>
        <dbReference type="ChEBI" id="CHEBI:139520"/>
        <dbReference type="ChEBI" id="CHEBI:139521"/>
        <dbReference type="EC" id="1.11.1.7"/>
    </reaction>
</comment>
<dbReference type="PROSITE" id="PS00435">
    <property type="entry name" value="PEROXIDASE_1"/>
    <property type="match status" value="1"/>
</dbReference>
<keyword evidence="8 12" id="KW-1015">Disulfide bond</keyword>
<feature type="active site" description="Proton acceptor" evidence="9">
    <location>
        <position position="72"/>
    </location>
</feature>
<keyword evidence="13" id="KW-0964">Secreted</keyword>
<protein>
    <recommendedName>
        <fullName evidence="13">Peroxidase</fullName>
        <ecNumber evidence="13">1.11.1.7</ecNumber>
    </recommendedName>
</protein>
<comment type="cofactor">
    <cofactor evidence="10 13">
        <name>heme b</name>
        <dbReference type="ChEBI" id="CHEBI:60344"/>
    </cofactor>
    <text evidence="10 13">Binds 1 heme b (iron(II)-protoporphyrin IX) group per subunit.</text>
</comment>
<feature type="binding site" description="axial binding residue" evidence="10">
    <location>
        <position position="181"/>
    </location>
    <ligand>
        <name>heme b</name>
        <dbReference type="ChEBI" id="CHEBI:60344"/>
    </ligand>
    <ligandPart>
        <name>Fe</name>
        <dbReference type="ChEBI" id="CHEBI:18248"/>
    </ligandPart>
</feature>
<dbReference type="Pfam" id="PF00141">
    <property type="entry name" value="peroxidase"/>
    <property type="match status" value="2"/>
</dbReference>
<evidence type="ECO:0000256" key="4">
    <source>
        <dbReference type="ARBA" id="ARBA00022617"/>
    </source>
</evidence>
<dbReference type="FunFam" id="1.10.420.10:FF:000001">
    <property type="entry name" value="Peroxidase"/>
    <property type="match status" value="1"/>
</dbReference>
<feature type="binding site" evidence="10">
    <location>
        <position position="73"/>
    </location>
    <ligand>
        <name>Ca(2+)</name>
        <dbReference type="ChEBI" id="CHEBI:29108"/>
        <label>1</label>
    </ligand>
</feature>
<dbReference type="EMBL" id="JBJQOH010000002">
    <property type="protein sequence ID" value="KAL3695314.1"/>
    <property type="molecule type" value="Genomic_DNA"/>
</dbReference>
<dbReference type="GO" id="GO:0046872">
    <property type="term" value="F:metal ion binding"/>
    <property type="evidence" value="ECO:0007669"/>
    <property type="project" value="UniProtKB-UniRule"/>
</dbReference>
<evidence type="ECO:0000256" key="12">
    <source>
        <dbReference type="PIRSR" id="PIRSR600823-5"/>
    </source>
</evidence>
<feature type="binding site" evidence="10">
    <location>
        <position position="242"/>
    </location>
    <ligand>
        <name>Ca(2+)</name>
        <dbReference type="ChEBI" id="CHEBI:29108"/>
        <label>2</label>
    </ligand>
</feature>
<reference evidence="15 16" key="1">
    <citation type="submission" date="2024-09" db="EMBL/GenBank/DDBJ databases">
        <title>Chromosome-scale assembly of Riccia sorocarpa.</title>
        <authorList>
            <person name="Paukszto L."/>
        </authorList>
    </citation>
    <scope>NUCLEOTIDE SEQUENCE [LARGE SCALE GENOMIC DNA]</scope>
    <source>
        <strain evidence="15">LP-2024</strain>
        <tissue evidence="15">Aerial parts of the thallus</tissue>
    </source>
</reference>
<keyword evidence="4 13" id="KW-0349">Heme</keyword>
<dbReference type="GO" id="GO:0006979">
    <property type="term" value="P:response to oxidative stress"/>
    <property type="evidence" value="ECO:0007669"/>
    <property type="project" value="UniProtKB-UniRule"/>
</dbReference>
<dbReference type="EC" id="1.11.1.7" evidence="13"/>
<feature type="binding site" evidence="10">
    <location>
        <position position="78"/>
    </location>
    <ligand>
        <name>Ca(2+)</name>
        <dbReference type="ChEBI" id="CHEBI:29108"/>
        <label>1</label>
    </ligand>
</feature>
<dbReference type="CDD" id="cd00693">
    <property type="entry name" value="secretory_peroxidase"/>
    <property type="match status" value="1"/>
</dbReference>
<feature type="binding site" evidence="10">
    <location>
        <position position="233"/>
    </location>
    <ligand>
        <name>Ca(2+)</name>
        <dbReference type="ChEBI" id="CHEBI:29108"/>
        <label>2</label>
    </ligand>
</feature>
<dbReference type="InterPro" id="IPR019793">
    <property type="entry name" value="Peroxidases_heam-ligand_BS"/>
</dbReference>
<dbReference type="InterPro" id="IPR002016">
    <property type="entry name" value="Haem_peroxidase"/>
</dbReference>
<evidence type="ECO:0000313" key="16">
    <source>
        <dbReference type="Proteomes" id="UP001633002"/>
    </source>
</evidence>
<evidence type="ECO:0000256" key="7">
    <source>
        <dbReference type="ARBA" id="ARBA00023004"/>
    </source>
</evidence>
<dbReference type="PANTHER" id="PTHR31235">
    <property type="entry name" value="PEROXIDASE 25-RELATED"/>
    <property type="match status" value="1"/>
</dbReference>
<sequence>MRSAQLVSLLLLAVFAASPYIVVIGRGYGYDSSVDFYTKECPFARSVVEATVNSAIRKDRGITAALIRLHFHDCFVRGCDASILLDSVNGTQAEKDSIVNANSIRTLSKLRWRSTARERSLVLTSWPSPQEMLSYRLEDPAGKSPPAAVMDWCQVQSSTLVSMFASKGLSYKEMVILSGAHTIGITHCGVIESRLYNSSGPNGVDPTLDANYAAQLKTECPFGSGRGNVIKMDPTFGGNVFDSNYFRNVKKNKGLFISDAALIANSRGKSFVQTEASGLISPFFQDFAAAMVKMSNIQVLKAPAGEIRGNCRVVNPNNH</sequence>
<dbReference type="InterPro" id="IPR033905">
    <property type="entry name" value="Secretory_peroxidase"/>
</dbReference>
<dbReference type="GO" id="GO:0020037">
    <property type="term" value="F:heme binding"/>
    <property type="evidence" value="ECO:0007669"/>
    <property type="project" value="UniProtKB-UniRule"/>
</dbReference>
<feature type="binding site" evidence="10">
    <location>
        <position position="82"/>
    </location>
    <ligand>
        <name>Ca(2+)</name>
        <dbReference type="ChEBI" id="CHEBI:29108"/>
        <label>1</label>
    </ligand>
</feature>
<dbReference type="InterPro" id="IPR000823">
    <property type="entry name" value="Peroxidase_pln"/>
</dbReference>
<name>A0ABD3I150_9MARC</name>
<evidence type="ECO:0000256" key="6">
    <source>
        <dbReference type="ARBA" id="ARBA00023002"/>
    </source>
</evidence>
<dbReference type="GO" id="GO:0005576">
    <property type="term" value="C:extracellular region"/>
    <property type="evidence" value="ECO:0007669"/>
    <property type="project" value="UniProtKB-SubCell"/>
</dbReference>
<evidence type="ECO:0000256" key="8">
    <source>
        <dbReference type="ARBA" id="ARBA00023157"/>
    </source>
</evidence>
<comment type="function">
    <text evidence="13">Removal of H(2)O(2), oxidation of toxic reductants, biosynthesis and degradation of lignin, suberization, auxin catabolism, response to environmental stresses such as wounding, pathogen attack and oxidative stress.</text>
</comment>
<dbReference type="GO" id="GO:0140825">
    <property type="term" value="F:lactoperoxidase activity"/>
    <property type="evidence" value="ECO:0007669"/>
    <property type="project" value="UniProtKB-EC"/>
</dbReference>
<comment type="similarity">
    <text evidence="2">Belongs to the peroxidase family. Ascorbate peroxidase subfamily.</text>
</comment>
<keyword evidence="6 13" id="KW-0560">Oxidoreductase</keyword>
<feature type="binding site" evidence="10">
    <location>
        <position position="80"/>
    </location>
    <ligand>
        <name>Ca(2+)</name>
        <dbReference type="ChEBI" id="CHEBI:29108"/>
        <label>1</label>
    </ligand>
</feature>
<evidence type="ECO:0000313" key="15">
    <source>
        <dbReference type="EMBL" id="KAL3695314.1"/>
    </source>
</evidence>
<keyword evidence="3 13" id="KW-0575">Peroxidase</keyword>
<evidence type="ECO:0000256" key="3">
    <source>
        <dbReference type="ARBA" id="ARBA00022559"/>
    </source>
</evidence>
<dbReference type="SUPFAM" id="SSF48113">
    <property type="entry name" value="Heme-dependent peroxidases"/>
    <property type="match status" value="1"/>
</dbReference>
<feature type="disulfide bond" evidence="12">
    <location>
        <begin position="74"/>
        <end position="79"/>
    </location>
</feature>